<dbReference type="HAMAP" id="MF_00385">
    <property type="entry name" value="Ribosomal_bS16"/>
    <property type="match status" value="1"/>
</dbReference>
<keyword evidence="5" id="KW-1185">Reference proteome</keyword>
<evidence type="ECO:0000313" key="5">
    <source>
        <dbReference type="Proteomes" id="UP000008922"/>
    </source>
</evidence>
<dbReference type="Gene3D" id="3.30.1320.10">
    <property type="match status" value="1"/>
</dbReference>
<evidence type="ECO:0000256" key="3">
    <source>
        <dbReference type="HAMAP-Rule" id="MF_00385"/>
    </source>
</evidence>
<dbReference type="PANTHER" id="PTHR12919:SF20">
    <property type="entry name" value="SMALL RIBOSOMAL SUBUNIT PROTEIN BS16M"/>
    <property type="match status" value="1"/>
</dbReference>
<accession>E8N5B6</accession>
<dbReference type="PANTHER" id="PTHR12919">
    <property type="entry name" value="30S RIBOSOMAL PROTEIN S16"/>
    <property type="match status" value="1"/>
</dbReference>
<dbReference type="NCBIfam" id="TIGR00002">
    <property type="entry name" value="S16"/>
    <property type="match status" value="1"/>
</dbReference>
<dbReference type="OrthoDB" id="9807878at2"/>
<protein>
    <recommendedName>
        <fullName evidence="3">Small ribosomal subunit protein bS16</fullName>
    </recommendedName>
</protein>
<dbReference type="InterPro" id="IPR023803">
    <property type="entry name" value="Ribosomal_bS16_dom_sf"/>
</dbReference>
<comment type="similarity">
    <text evidence="3">Belongs to the bacterial ribosomal protein bS16 family.</text>
</comment>
<dbReference type="STRING" id="926569.ANT_16040"/>
<keyword evidence="2 3" id="KW-0687">Ribonucleoprotein</keyword>
<keyword evidence="1 3" id="KW-0689">Ribosomal protein</keyword>
<evidence type="ECO:0000313" key="4">
    <source>
        <dbReference type="EMBL" id="BAJ63630.1"/>
    </source>
</evidence>
<sequence>MVRIRLRRTGLKKQPTYRVVVANSEAPRDGRFIEILGHYNPRTEPFTLEVDEDRVYYWMSVGAQPSEAVLKLFKSTGIMDRFARFKNGEPKEKLLEEARAYFATRGTNPKTRLAS</sequence>
<dbReference type="GO" id="GO:0006412">
    <property type="term" value="P:translation"/>
    <property type="evidence" value="ECO:0007669"/>
    <property type="project" value="UniProtKB-UniRule"/>
</dbReference>
<dbReference type="InParanoid" id="E8N5B6"/>
<dbReference type="RefSeq" id="WP_013560010.1">
    <property type="nucleotide sequence ID" value="NC_014960.1"/>
</dbReference>
<name>E8N5B6_ANATU</name>
<dbReference type="FunCoup" id="E8N5B6">
    <property type="interactions" value="403"/>
</dbReference>
<dbReference type="Pfam" id="PF00886">
    <property type="entry name" value="Ribosomal_S16"/>
    <property type="match status" value="1"/>
</dbReference>
<dbReference type="AlphaFoldDB" id="E8N5B6"/>
<evidence type="ECO:0000256" key="2">
    <source>
        <dbReference type="ARBA" id="ARBA00023274"/>
    </source>
</evidence>
<dbReference type="GO" id="GO:0005737">
    <property type="term" value="C:cytoplasm"/>
    <property type="evidence" value="ECO:0007669"/>
    <property type="project" value="UniProtKB-ARBA"/>
</dbReference>
<dbReference type="Proteomes" id="UP000008922">
    <property type="component" value="Chromosome"/>
</dbReference>
<dbReference type="HOGENOM" id="CLU_100590_3_2_0"/>
<reference evidence="4 5" key="1">
    <citation type="submission" date="2010-12" db="EMBL/GenBank/DDBJ databases">
        <title>Whole genome sequence of Anaerolinea thermophila UNI-1.</title>
        <authorList>
            <person name="Narita-Yamada S."/>
            <person name="Kishi E."/>
            <person name="Watanabe Y."/>
            <person name="Takasaki K."/>
            <person name="Ankai A."/>
            <person name="Oguchi A."/>
            <person name="Fukui S."/>
            <person name="Takahashi M."/>
            <person name="Yashiro I."/>
            <person name="Hosoyama A."/>
            <person name="Sekiguchi Y."/>
            <person name="Hanada S."/>
            <person name="Fujita N."/>
        </authorList>
    </citation>
    <scope>NUCLEOTIDE SEQUENCE [LARGE SCALE GENOMIC DNA]</scope>
    <source>
        <strain evidence="5">DSM 14523 / JCM 11388 / NBRC 100420 / UNI-1</strain>
    </source>
</reference>
<organism evidence="4 5">
    <name type="scientific">Anaerolinea thermophila (strain DSM 14523 / JCM 11388 / NBRC 100420 / UNI-1)</name>
    <dbReference type="NCBI Taxonomy" id="926569"/>
    <lineage>
        <taxon>Bacteria</taxon>
        <taxon>Bacillati</taxon>
        <taxon>Chloroflexota</taxon>
        <taxon>Anaerolineae</taxon>
        <taxon>Anaerolineales</taxon>
        <taxon>Anaerolineaceae</taxon>
        <taxon>Anaerolinea</taxon>
    </lineage>
</organism>
<dbReference type="GO" id="GO:0003735">
    <property type="term" value="F:structural constituent of ribosome"/>
    <property type="evidence" value="ECO:0007669"/>
    <property type="project" value="InterPro"/>
</dbReference>
<dbReference type="EMBL" id="AP012029">
    <property type="protein sequence ID" value="BAJ63630.1"/>
    <property type="molecule type" value="Genomic_DNA"/>
</dbReference>
<evidence type="ECO:0000256" key="1">
    <source>
        <dbReference type="ARBA" id="ARBA00022980"/>
    </source>
</evidence>
<dbReference type="GO" id="GO:0015935">
    <property type="term" value="C:small ribosomal subunit"/>
    <property type="evidence" value="ECO:0007669"/>
    <property type="project" value="TreeGrafter"/>
</dbReference>
<dbReference type="eggNOG" id="COG0228">
    <property type="taxonomic scope" value="Bacteria"/>
</dbReference>
<dbReference type="SUPFAM" id="SSF54565">
    <property type="entry name" value="Ribosomal protein S16"/>
    <property type="match status" value="1"/>
</dbReference>
<dbReference type="KEGG" id="atm:ANT_16040"/>
<proteinExistence type="inferred from homology"/>
<gene>
    <name evidence="3 4" type="primary">rpsP</name>
    <name evidence="4" type="ordered locus">ANT_16040</name>
</gene>
<dbReference type="InterPro" id="IPR000307">
    <property type="entry name" value="Ribosomal_bS16"/>
</dbReference>